<evidence type="ECO:0000256" key="3">
    <source>
        <dbReference type="ARBA" id="ARBA00023163"/>
    </source>
</evidence>
<evidence type="ECO:0000256" key="1">
    <source>
        <dbReference type="ARBA" id="ARBA00023015"/>
    </source>
</evidence>
<dbReference type="SUPFAM" id="SSF46689">
    <property type="entry name" value="Homeodomain-like"/>
    <property type="match status" value="1"/>
</dbReference>
<evidence type="ECO:0000256" key="2">
    <source>
        <dbReference type="ARBA" id="ARBA00023125"/>
    </source>
</evidence>
<keyword evidence="2" id="KW-0238">DNA-binding</keyword>
<accession>A0A428Y8D3</accession>
<dbReference type="Pfam" id="PF12833">
    <property type="entry name" value="HTH_18"/>
    <property type="match status" value="1"/>
</dbReference>
<dbReference type="InterPro" id="IPR050204">
    <property type="entry name" value="AraC_XylS_family_regulators"/>
</dbReference>
<reference evidence="5 6" key="1">
    <citation type="submission" date="2018-05" db="EMBL/GenBank/DDBJ databases">
        <title>Evolution of GPA BGCs.</title>
        <authorList>
            <person name="Waglechner N."/>
            <person name="Wright G.D."/>
        </authorList>
    </citation>
    <scope>NUCLEOTIDE SEQUENCE [LARGE SCALE GENOMIC DNA]</scope>
    <source>
        <strain evidence="5 6">A82846</strain>
    </source>
</reference>
<dbReference type="Proteomes" id="UP000287547">
    <property type="component" value="Unassembled WGS sequence"/>
</dbReference>
<feature type="domain" description="HTH araC/xylS-type" evidence="4">
    <location>
        <begin position="223"/>
        <end position="324"/>
    </location>
</feature>
<dbReference type="PANTHER" id="PTHR46796">
    <property type="entry name" value="HTH-TYPE TRANSCRIPTIONAL ACTIVATOR RHAS-RELATED"/>
    <property type="match status" value="1"/>
</dbReference>
<keyword evidence="1" id="KW-0805">Transcription regulation</keyword>
<dbReference type="InterPro" id="IPR020449">
    <property type="entry name" value="Tscrpt_reg_AraC-type_HTH"/>
</dbReference>
<dbReference type="GO" id="GO:0003700">
    <property type="term" value="F:DNA-binding transcription factor activity"/>
    <property type="evidence" value="ECO:0007669"/>
    <property type="project" value="InterPro"/>
</dbReference>
<dbReference type="EMBL" id="QHKI01000104">
    <property type="protein sequence ID" value="RSM63835.1"/>
    <property type="molecule type" value="Genomic_DNA"/>
</dbReference>
<dbReference type="Pfam" id="PF14525">
    <property type="entry name" value="AraC_binding_2"/>
    <property type="match status" value="1"/>
</dbReference>
<dbReference type="PRINTS" id="PR00032">
    <property type="entry name" value="HTHARAC"/>
</dbReference>
<gene>
    <name evidence="5" type="ORF">DMH04_52435</name>
</gene>
<dbReference type="SMART" id="SM00342">
    <property type="entry name" value="HTH_ARAC"/>
    <property type="match status" value="1"/>
</dbReference>
<keyword evidence="3" id="KW-0804">Transcription</keyword>
<proteinExistence type="predicted"/>
<dbReference type="PROSITE" id="PS00041">
    <property type="entry name" value="HTH_ARAC_FAMILY_1"/>
    <property type="match status" value="1"/>
</dbReference>
<evidence type="ECO:0000313" key="6">
    <source>
        <dbReference type="Proteomes" id="UP000287547"/>
    </source>
</evidence>
<evidence type="ECO:0000259" key="4">
    <source>
        <dbReference type="PROSITE" id="PS01124"/>
    </source>
</evidence>
<protein>
    <submittedName>
        <fullName evidence="5">AraC family transcriptional regulator</fullName>
    </submittedName>
</protein>
<dbReference type="PROSITE" id="PS01124">
    <property type="entry name" value="HTH_ARAC_FAMILY_2"/>
    <property type="match status" value="1"/>
</dbReference>
<dbReference type="InterPro" id="IPR018062">
    <property type="entry name" value="HTH_AraC-typ_CS"/>
</dbReference>
<dbReference type="InterPro" id="IPR009057">
    <property type="entry name" value="Homeodomain-like_sf"/>
</dbReference>
<dbReference type="InterPro" id="IPR035418">
    <property type="entry name" value="AraC-bd_2"/>
</dbReference>
<dbReference type="AlphaFoldDB" id="A0A428Y8D3"/>
<dbReference type="GO" id="GO:0043565">
    <property type="term" value="F:sequence-specific DNA binding"/>
    <property type="evidence" value="ECO:0007669"/>
    <property type="project" value="InterPro"/>
</dbReference>
<dbReference type="OrthoDB" id="9799345at2"/>
<name>A0A428Y8D3_KIBAR</name>
<dbReference type="InterPro" id="IPR018060">
    <property type="entry name" value="HTH_AraC"/>
</dbReference>
<comment type="caution">
    <text evidence="5">The sequence shown here is derived from an EMBL/GenBank/DDBJ whole genome shotgun (WGS) entry which is preliminary data.</text>
</comment>
<evidence type="ECO:0000313" key="5">
    <source>
        <dbReference type="EMBL" id="RSM63835.1"/>
    </source>
</evidence>
<dbReference type="PANTHER" id="PTHR46796:SF6">
    <property type="entry name" value="ARAC SUBFAMILY"/>
    <property type="match status" value="1"/>
</dbReference>
<sequence>MGDQPMLPKVFDSRDLPATDRVDAWRELTARALASNELSVDDSTGFLATLRAADMGPVQVSALTYSSLRSRRTPKLIRRFDPGVYAVGLILCGRQGIVQDEIQALPGAGDLLVYTDSRPYETLVDVSQGVAASVVVRIPRGVLPLPPARVDQLLATSLTGRAGIGALLGGFLTHLAADSGSSRPADRHRLGGVLLDLVAVWLANHLDAENQPLADSRQRVRYLEVQAFVREHLGDPDLTPSTIAAAHHMSLRSLHRLFQSHDTTVAAYIRRQRLSCAARELADPHLAARPIHAIAASLGFSRPADFTRAFRAAYGTSPTEYRRAELGTRS</sequence>
<dbReference type="Gene3D" id="1.10.10.60">
    <property type="entry name" value="Homeodomain-like"/>
    <property type="match status" value="1"/>
</dbReference>
<organism evidence="5 6">
    <name type="scientific">Kibdelosporangium aridum</name>
    <dbReference type="NCBI Taxonomy" id="2030"/>
    <lineage>
        <taxon>Bacteria</taxon>
        <taxon>Bacillati</taxon>
        <taxon>Actinomycetota</taxon>
        <taxon>Actinomycetes</taxon>
        <taxon>Pseudonocardiales</taxon>
        <taxon>Pseudonocardiaceae</taxon>
        <taxon>Kibdelosporangium</taxon>
    </lineage>
</organism>